<dbReference type="AlphaFoldDB" id="A0A7H9AL37"/>
<accession>A0A7H9AL37</accession>
<dbReference type="EMBL" id="CP058595">
    <property type="protein sequence ID" value="QLG44182.1"/>
    <property type="molecule type" value="Genomic_DNA"/>
</dbReference>
<dbReference type="Proteomes" id="UP000509302">
    <property type="component" value="Chromosome"/>
</dbReference>
<feature type="domain" description="YdhG-like" evidence="1">
    <location>
        <begin position="21"/>
        <end position="126"/>
    </location>
</feature>
<name>A0A7H9AL37_9FLAO</name>
<dbReference type="InterPro" id="IPR014922">
    <property type="entry name" value="YdhG-like"/>
</dbReference>
<dbReference type="SUPFAM" id="SSF159888">
    <property type="entry name" value="YdhG-like"/>
    <property type="match status" value="1"/>
</dbReference>
<reference evidence="2 3" key="1">
    <citation type="journal article" date="2006" name="Int. J. Syst. Evol. Microbiol.">
        <title>Costertonia aggregata gen. nov., sp. nov., a mesophilic marine bacterium of the family Flavobacteriaceae, isolated from a mature biofilm.</title>
        <authorList>
            <person name="Kwon K.K."/>
            <person name="Lee Y.K."/>
            <person name="Lee H.K."/>
        </authorList>
    </citation>
    <scope>NUCLEOTIDE SEQUENCE [LARGE SCALE GENOMIC DNA]</scope>
    <source>
        <strain evidence="2 3">KCCM 42265</strain>
    </source>
</reference>
<sequence length="140" mass="16149">MQLISNPKVKAVFDNYPKIVQKQLLALRELVLETATEIEGIKKLEETLKWGEPSYLAKHGSTIRMDWKAKTPEQFAIYFKCTSKLVPTFKTVYANVFTFEGNRTIVFNVKDKKIPKQELKHCIAMALQYHKIKHLPLLGA</sequence>
<evidence type="ECO:0000259" key="1">
    <source>
        <dbReference type="Pfam" id="PF08818"/>
    </source>
</evidence>
<dbReference type="Pfam" id="PF08818">
    <property type="entry name" value="DUF1801"/>
    <property type="match status" value="1"/>
</dbReference>
<protein>
    <submittedName>
        <fullName evidence="2">DUF1801 domain-containing protein</fullName>
    </submittedName>
</protein>
<dbReference type="KEGG" id="cagg:HYG79_02075"/>
<keyword evidence="3" id="KW-1185">Reference proteome</keyword>
<gene>
    <name evidence="2" type="ORF">HYG79_02075</name>
</gene>
<evidence type="ECO:0000313" key="2">
    <source>
        <dbReference type="EMBL" id="QLG44182.1"/>
    </source>
</evidence>
<proteinExistence type="predicted"/>
<evidence type="ECO:0000313" key="3">
    <source>
        <dbReference type="Proteomes" id="UP000509302"/>
    </source>
</evidence>
<organism evidence="2 3">
    <name type="scientific">Costertonia aggregata</name>
    <dbReference type="NCBI Taxonomy" id="343403"/>
    <lineage>
        <taxon>Bacteria</taxon>
        <taxon>Pseudomonadati</taxon>
        <taxon>Bacteroidota</taxon>
        <taxon>Flavobacteriia</taxon>
        <taxon>Flavobacteriales</taxon>
        <taxon>Flavobacteriaceae</taxon>
        <taxon>Costertonia</taxon>
    </lineage>
</organism>
<dbReference type="RefSeq" id="WP_179240518.1">
    <property type="nucleotide sequence ID" value="NZ_CP058595.1"/>
</dbReference>